<dbReference type="NCBIfam" id="TIGR02574">
    <property type="entry name" value="stabl_TIGR02574"/>
    <property type="match status" value="1"/>
</dbReference>
<feature type="coiled-coil region" evidence="1">
    <location>
        <begin position="14"/>
        <end position="41"/>
    </location>
</feature>
<comment type="caution">
    <text evidence="2">The sequence shown here is derived from an EMBL/GenBank/DDBJ whole genome shotgun (WGS) entry which is preliminary data.</text>
</comment>
<dbReference type="Proteomes" id="UP000479132">
    <property type="component" value="Unassembled WGS sequence"/>
</dbReference>
<reference evidence="2 3" key="1">
    <citation type="submission" date="2020-02" db="EMBL/GenBank/DDBJ databases">
        <title>Aliifodinibius halophilus 2W32, complete genome.</title>
        <authorList>
            <person name="Li Y."/>
            <person name="Wu S."/>
        </authorList>
    </citation>
    <scope>NUCLEOTIDE SEQUENCE [LARGE SCALE GENOMIC DNA]</scope>
    <source>
        <strain evidence="2 3">2W32</strain>
    </source>
</reference>
<dbReference type="EMBL" id="JAALLS010000044">
    <property type="protein sequence ID" value="NGP90236.1"/>
    <property type="molecule type" value="Genomic_DNA"/>
</dbReference>
<organism evidence="2 3">
    <name type="scientific">Fodinibius halophilus</name>
    <dbReference type="NCBI Taxonomy" id="1736908"/>
    <lineage>
        <taxon>Bacteria</taxon>
        <taxon>Pseudomonadati</taxon>
        <taxon>Balneolota</taxon>
        <taxon>Balneolia</taxon>
        <taxon>Balneolales</taxon>
        <taxon>Balneolaceae</taxon>
        <taxon>Fodinibius</taxon>
    </lineage>
</organism>
<dbReference type="RefSeq" id="WP_165271460.1">
    <property type="nucleotide sequence ID" value="NZ_JAALLS010000044.1"/>
</dbReference>
<gene>
    <name evidence="2" type="ORF">G3569_17890</name>
</gene>
<keyword evidence="3" id="KW-1185">Reference proteome</keyword>
<protein>
    <submittedName>
        <fullName evidence="2">Addiction module protein</fullName>
    </submittedName>
</protein>
<sequence length="77" mass="9037">MVTNYKRIEDSALKLEEKDRAELAKRLLKSLEDKVDEDIEQAWIEEINRRKKEIESGEVDTIPAEKVLAEARKILKK</sequence>
<accession>A0A6M1T4A2</accession>
<dbReference type="Pfam" id="PF09720">
    <property type="entry name" value="Unstab_antitox"/>
    <property type="match status" value="1"/>
</dbReference>
<keyword evidence="1" id="KW-0175">Coiled coil</keyword>
<dbReference type="AlphaFoldDB" id="A0A6M1T4A2"/>
<proteinExistence type="predicted"/>
<dbReference type="InterPro" id="IPR013406">
    <property type="entry name" value="CHP02574_addiction_mod"/>
</dbReference>
<evidence type="ECO:0000256" key="1">
    <source>
        <dbReference type="SAM" id="Coils"/>
    </source>
</evidence>
<name>A0A6M1T4A2_9BACT</name>
<evidence type="ECO:0000313" key="2">
    <source>
        <dbReference type="EMBL" id="NGP90236.1"/>
    </source>
</evidence>
<evidence type="ECO:0000313" key="3">
    <source>
        <dbReference type="Proteomes" id="UP000479132"/>
    </source>
</evidence>